<feature type="domain" description="6-phosphogluconate dehydrogenase NADP-binding" evidence="3">
    <location>
        <begin position="49"/>
        <end position="137"/>
    </location>
</feature>
<evidence type="ECO:0000259" key="3">
    <source>
        <dbReference type="Pfam" id="PF03446"/>
    </source>
</evidence>
<dbReference type="InterPro" id="IPR013328">
    <property type="entry name" value="6PGD_dom2"/>
</dbReference>
<dbReference type="EMBL" id="CCRK01000018">
    <property type="protein sequence ID" value="CDZ54015.1"/>
    <property type="molecule type" value="Genomic_DNA"/>
</dbReference>
<dbReference type="InterPro" id="IPR036291">
    <property type="entry name" value="NAD(P)-bd_dom_sf"/>
</dbReference>
<evidence type="ECO:0000313" key="6">
    <source>
        <dbReference type="Proteomes" id="UP000039660"/>
    </source>
</evidence>
<evidence type="ECO:0000313" key="5">
    <source>
        <dbReference type="EMBL" id="CDZ54015.1"/>
    </source>
</evidence>
<dbReference type="AlphaFoldDB" id="A0A0T7H3C1"/>
<evidence type="ECO:0000259" key="4">
    <source>
        <dbReference type="Pfam" id="PF09130"/>
    </source>
</evidence>
<sequence>MAMRIAFLGFGEAARAFHDSLAPKLDDVEFRAYDLLLNDAEKAGEMQAAMTSRGVQAEASPAGLADADWIFSAVTADQSLIAAQSIAPHLGQGALLIDINSVSPGRKRETAALVNETGADYLDMAVMAPVHPKGHATPVLIAGRSAAELLERFRGLGFSADIAGEAVGSATAIKMVRSVFVKGLEAITVEALLAAEASGCFEEILASLSQSFPGLDWSKFPDYQFERTTRHGRRRAAEMRESGVTLDALGLNGGLAREIAAVQDEMAASGVKPAGDLRETVARVLSARRQGK</sequence>
<dbReference type="InterPro" id="IPR008927">
    <property type="entry name" value="6-PGluconate_DH-like_C_sf"/>
</dbReference>
<gene>
    <name evidence="5" type="ORF">NGAL_HAMBI1189_52850</name>
</gene>
<dbReference type="InterPro" id="IPR015814">
    <property type="entry name" value="Pgluconate_DH_NAD-bd_C"/>
</dbReference>
<keyword evidence="1" id="KW-0560">Oxidoreductase</keyword>
<dbReference type="Proteomes" id="UP000039660">
    <property type="component" value="Unassembled WGS sequence"/>
</dbReference>
<feature type="active site" evidence="2">
    <location>
        <position position="174"/>
    </location>
</feature>
<dbReference type="RefSeq" id="WP_046638018.1">
    <property type="nucleotide sequence ID" value="NZ_CCRK01000018.1"/>
</dbReference>
<evidence type="ECO:0000256" key="2">
    <source>
        <dbReference type="PIRSR" id="PIRSR000103-1"/>
    </source>
</evidence>
<dbReference type="Pfam" id="PF09130">
    <property type="entry name" value="DUF1932"/>
    <property type="match status" value="1"/>
</dbReference>
<dbReference type="SUPFAM" id="SSF48179">
    <property type="entry name" value="6-phosphogluconate dehydrogenase C-terminal domain-like"/>
    <property type="match status" value="1"/>
</dbReference>
<proteinExistence type="predicted"/>
<reference evidence="5 6" key="1">
    <citation type="submission" date="2014-08" db="EMBL/GenBank/DDBJ databases">
        <authorList>
            <person name="Chen Y.-H."/>
        </authorList>
    </citation>
    <scope>NUCLEOTIDE SEQUENCE [LARGE SCALE GENOMIC DNA]</scope>
</reference>
<organism evidence="5 6">
    <name type="scientific">Neorhizobium galegae bv. officinalis</name>
    <dbReference type="NCBI Taxonomy" id="323656"/>
    <lineage>
        <taxon>Bacteria</taxon>
        <taxon>Pseudomonadati</taxon>
        <taxon>Pseudomonadota</taxon>
        <taxon>Alphaproteobacteria</taxon>
        <taxon>Hyphomicrobiales</taxon>
        <taxon>Rhizobiaceae</taxon>
        <taxon>Rhizobium/Agrobacterium group</taxon>
        <taxon>Neorhizobium</taxon>
    </lineage>
</organism>
<feature type="domain" description="Phosphogluconate dehydrogenase NAD-binding putative C-terminal" evidence="4">
    <location>
        <begin position="195"/>
        <end position="265"/>
    </location>
</feature>
<dbReference type="GO" id="GO:0016491">
    <property type="term" value="F:oxidoreductase activity"/>
    <property type="evidence" value="ECO:0007669"/>
    <property type="project" value="UniProtKB-KW"/>
</dbReference>
<dbReference type="Gene3D" id="1.10.1040.10">
    <property type="entry name" value="N-(1-d-carboxylethyl)-l-norvaline Dehydrogenase, domain 2"/>
    <property type="match status" value="1"/>
</dbReference>
<dbReference type="InterPro" id="IPR006115">
    <property type="entry name" value="6PGDH_NADP-bd"/>
</dbReference>
<dbReference type="PIRSF" id="PIRSF000103">
    <property type="entry name" value="HIBADH"/>
    <property type="match status" value="1"/>
</dbReference>
<accession>A0A0T7H3C1</accession>
<dbReference type="SUPFAM" id="SSF51735">
    <property type="entry name" value="NAD(P)-binding Rossmann-fold domains"/>
    <property type="match status" value="1"/>
</dbReference>
<dbReference type="Gene3D" id="3.40.50.720">
    <property type="entry name" value="NAD(P)-binding Rossmann-like Domain"/>
    <property type="match status" value="1"/>
</dbReference>
<dbReference type="GO" id="GO:0050661">
    <property type="term" value="F:NADP binding"/>
    <property type="evidence" value="ECO:0007669"/>
    <property type="project" value="InterPro"/>
</dbReference>
<evidence type="ECO:0000256" key="1">
    <source>
        <dbReference type="ARBA" id="ARBA00023002"/>
    </source>
</evidence>
<dbReference type="Pfam" id="PF03446">
    <property type="entry name" value="NAD_binding_2"/>
    <property type="match status" value="1"/>
</dbReference>
<dbReference type="InterPro" id="IPR015815">
    <property type="entry name" value="HIBADH-related"/>
</dbReference>
<name>A0A0T7H3C1_NEOGA</name>
<protein>
    <submittedName>
        <fullName evidence="5">Putative dehydrogenase, with NAD binding domain</fullName>
    </submittedName>
</protein>